<keyword evidence="7" id="KW-1185">Reference proteome</keyword>
<keyword evidence="3" id="KW-0804">Transcription</keyword>
<keyword evidence="1" id="KW-0805">Transcription regulation</keyword>
<dbReference type="Pfam" id="PF00440">
    <property type="entry name" value="TetR_N"/>
    <property type="match status" value="1"/>
</dbReference>
<evidence type="ECO:0000256" key="4">
    <source>
        <dbReference type="PROSITE-ProRule" id="PRU00335"/>
    </source>
</evidence>
<dbReference type="Gene3D" id="1.10.10.60">
    <property type="entry name" value="Homeodomain-like"/>
    <property type="match status" value="1"/>
</dbReference>
<sequence>MTHMSQRRRGAVRSEAARVAILRATAHLFQASGYDNLAMESIAAEAGVAKQTIYRWWPSKSALVAECLLEGLLMPDLGLPDTGDVKADLIAWTDRIFTILREPSGESLVRSLIAAATENADIGRRLHDSLGTESSVTGRLADAVEAGQLRDGSRLQEIAEALVGAVLLRALGRIPIAAGDAERLVDTVLGGALAR</sequence>
<dbReference type="InterPro" id="IPR001647">
    <property type="entry name" value="HTH_TetR"/>
</dbReference>
<keyword evidence="2 4" id="KW-0238">DNA-binding</keyword>
<dbReference type="PANTHER" id="PTHR30055">
    <property type="entry name" value="HTH-TYPE TRANSCRIPTIONAL REGULATOR RUTR"/>
    <property type="match status" value="1"/>
</dbReference>
<dbReference type="PANTHER" id="PTHR30055:SF148">
    <property type="entry name" value="TETR-FAMILY TRANSCRIPTIONAL REGULATOR"/>
    <property type="match status" value="1"/>
</dbReference>
<evidence type="ECO:0000256" key="1">
    <source>
        <dbReference type="ARBA" id="ARBA00023015"/>
    </source>
</evidence>
<proteinExistence type="predicted"/>
<dbReference type="SUPFAM" id="SSF48498">
    <property type="entry name" value="Tetracyclin repressor-like, C-terminal domain"/>
    <property type="match status" value="1"/>
</dbReference>
<dbReference type="AlphaFoldDB" id="A0A562URM7"/>
<reference evidence="6 7" key="1">
    <citation type="journal article" date="2013" name="Stand. Genomic Sci.">
        <title>Genomic Encyclopedia of Type Strains, Phase I: The one thousand microbial genomes (KMG-I) project.</title>
        <authorList>
            <person name="Kyrpides N.C."/>
            <person name="Woyke T."/>
            <person name="Eisen J.A."/>
            <person name="Garrity G."/>
            <person name="Lilburn T.G."/>
            <person name="Beck B.J."/>
            <person name="Whitman W.B."/>
            <person name="Hugenholtz P."/>
            <person name="Klenk H.P."/>
        </authorList>
    </citation>
    <scope>NUCLEOTIDE SEQUENCE [LARGE SCALE GENOMIC DNA]</scope>
    <source>
        <strain evidence="6 7">DSM 45044</strain>
    </source>
</reference>
<dbReference type="Proteomes" id="UP000321617">
    <property type="component" value="Unassembled WGS sequence"/>
</dbReference>
<comment type="caution">
    <text evidence="6">The sequence shown here is derived from an EMBL/GenBank/DDBJ whole genome shotgun (WGS) entry which is preliminary data.</text>
</comment>
<dbReference type="PRINTS" id="PR00455">
    <property type="entry name" value="HTHTETR"/>
</dbReference>
<protein>
    <submittedName>
        <fullName evidence="6">TetR family transcriptional regulator</fullName>
    </submittedName>
</protein>
<dbReference type="EMBL" id="VLLL01000008">
    <property type="protein sequence ID" value="TWJ08272.1"/>
    <property type="molecule type" value="Genomic_DNA"/>
</dbReference>
<dbReference type="InterPro" id="IPR036271">
    <property type="entry name" value="Tet_transcr_reg_TetR-rel_C_sf"/>
</dbReference>
<feature type="DNA-binding region" description="H-T-H motif" evidence="4">
    <location>
        <begin position="38"/>
        <end position="57"/>
    </location>
</feature>
<name>A0A562URM7_9ACTN</name>
<dbReference type="Pfam" id="PF16859">
    <property type="entry name" value="TetR_C_11"/>
    <property type="match status" value="1"/>
</dbReference>
<dbReference type="SUPFAM" id="SSF46689">
    <property type="entry name" value="Homeodomain-like"/>
    <property type="match status" value="1"/>
</dbReference>
<accession>A0A562URM7</accession>
<evidence type="ECO:0000256" key="2">
    <source>
        <dbReference type="ARBA" id="ARBA00023125"/>
    </source>
</evidence>
<dbReference type="Gene3D" id="1.10.357.10">
    <property type="entry name" value="Tetracycline Repressor, domain 2"/>
    <property type="match status" value="1"/>
</dbReference>
<gene>
    <name evidence="6" type="ORF">LX16_4497</name>
</gene>
<evidence type="ECO:0000256" key="3">
    <source>
        <dbReference type="ARBA" id="ARBA00023163"/>
    </source>
</evidence>
<dbReference type="InterPro" id="IPR050109">
    <property type="entry name" value="HTH-type_TetR-like_transc_reg"/>
</dbReference>
<evidence type="ECO:0000313" key="6">
    <source>
        <dbReference type="EMBL" id="TWJ08272.1"/>
    </source>
</evidence>
<organism evidence="6 7">
    <name type="scientific">Stackebrandtia albiflava</name>
    <dbReference type="NCBI Taxonomy" id="406432"/>
    <lineage>
        <taxon>Bacteria</taxon>
        <taxon>Bacillati</taxon>
        <taxon>Actinomycetota</taxon>
        <taxon>Actinomycetes</taxon>
        <taxon>Glycomycetales</taxon>
        <taxon>Glycomycetaceae</taxon>
        <taxon>Stackebrandtia</taxon>
    </lineage>
</organism>
<feature type="domain" description="HTH tetR-type" evidence="5">
    <location>
        <begin position="15"/>
        <end position="75"/>
    </location>
</feature>
<dbReference type="GO" id="GO:0000976">
    <property type="term" value="F:transcription cis-regulatory region binding"/>
    <property type="evidence" value="ECO:0007669"/>
    <property type="project" value="TreeGrafter"/>
</dbReference>
<dbReference type="GO" id="GO:0003700">
    <property type="term" value="F:DNA-binding transcription factor activity"/>
    <property type="evidence" value="ECO:0007669"/>
    <property type="project" value="TreeGrafter"/>
</dbReference>
<evidence type="ECO:0000259" key="5">
    <source>
        <dbReference type="PROSITE" id="PS50977"/>
    </source>
</evidence>
<dbReference type="PROSITE" id="PS50977">
    <property type="entry name" value="HTH_TETR_2"/>
    <property type="match status" value="1"/>
</dbReference>
<dbReference type="InterPro" id="IPR009057">
    <property type="entry name" value="Homeodomain-like_sf"/>
</dbReference>
<evidence type="ECO:0000313" key="7">
    <source>
        <dbReference type="Proteomes" id="UP000321617"/>
    </source>
</evidence>
<dbReference type="InterPro" id="IPR011075">
    <property type="entry name" value="TetR_C"/>
</dbReference>